<dbReference type="STRING" id="547559.Nmag_3404"/>
<evidence type="ECO:0000313" key="1">
    <source>
        <dbReference type="EMBL" id="ADD06954.1"/>
    </source>
</evidence>
<dbReference type="PATRIC" id="fig|547559.17.peg.2614"/>
<dbReference type="AlphaFoldDB" id="D3ST87"/>
<reference evidence="1 3" key="2">
    <citation type="journal article" date="2012" name="BMC Genomics">
        <title>A comparative genomics perspective on the genetic content of the alkaliphilic haloarchaeon Natrialba magadii ATCC 43099T.</title>
        <authorList>
            <person name="Siddaramappa S."/>
            <person name="Challacombe J.F."/>
            <person name="Decastro R.E."/>
            <person name="Pfeiffer F."/>
            <person name="Sastre D.E."/>
            <person name="Gimenez M.I."/>
            <person name="Paggi R.A."/>
            <person name="Detter J.C."/>
            <person name="Davenport K.W."/>
            <person name="Goodwin L.A."/>
            <person name="Kyrpides N."/>
            <person name="Tapia R."/>
            <person name="Pitluck S."/>
            <person name="Lucas S."/>
            <person name="Woyke T."/>
            <person name="Maupin-Furlow J.A."/>
        </authorList>
    </citation>
    <scope>NUCLEOTIDE SEQUENCE [LARGE SCALE GENOMIC DNA]</scope>
    <source>
        <strain evidence="1">ATCC 43099</strain>
        <strain evidence="3">ATCC 43099 / DSM 3394 / CCM 3739 / CIP 104546 / IAM 13178 / JCM 8861 / NBRC 102185 / NCIMB 2190 / MS3</strain>
    </source>
</reference>
<dbReference type="Proteomes" id="UP000001879">
    <property type="component" value="Chromosome"/>
</dbReference>
<keyword evidence="3" id="KW-1185">Reference proteome</keyword>
<dbReference type="OrthoDB" id="289926at2157"/>
<evidence type="ECO:0000313" key="4">
    <source>
        <dbReference type="Proteomes" id="UP000011543"/>
    </source>
</evidence>
<dbReference type="KEGG" id="nmg:Nmag_3404"/>
<accession>D3ST87</accession>
<organism evidence="1 3">
    <name type="scientific">Natrialba magadii (strain ATCC 43099 / DSM 3394 / CCM 3739 / CIP 104546 / IAM 13178 / JCM 8861 / NBRC 102185 / NCIMB 2190 / MS3)</name>
    <name type="common">Natronobacterium magadii</name>
    <dbReference type="NCBI Taxonomy" id="547559"/>
    <lineage>
        <taxon>Archaea</taxon>
        <taxon>Methanobacteriati</taxon>
        <taxon>Methanobacteriota</taxon>
        <taxon>Stenosarchaea group</taxon>
        <taxon>Halobacteria</taxon>
        <taxon>Halobacteriales</taxon>
        <taxon>Natrialbaceae</taxon>
        <taxon>Natrialba</taxon>
    </lineage>
</organism>
<reference evidence="2 4" key="3">
    <citation type="journal article" date="2014" name="PLoS Genet.">
        <title>Phylogenetically driven sequencing of extremely halophilic archaea reveals strategies for static and dynamic osmo-response.</title>
        <authorList>
            <person name="Becker E.A."/>
            <person name="Seitzer P.M."/>
            <person name="Tritt A."/>
            <person name="Larsen D."/>
            <person name="Krusor M."/>
            <person name="Yao A.I."/>
            <person name="Wu D."/>
            <person name="Madern D."/>
            <person name="Eisen J.A."/>
            <person name="Darling A.E."/>
            <person name="Facciotti M.T."/>
        </authorList>
    </citation>
    <scope>NUCLEOTIDE SEQUENCE [LARGE SCALE GENOMIC DNA]</scope>
    <source>
        <strain evidence="4">ATCC 43099 / DSM 3394 / CCM 3739 / CIP 104546 / IAM 13178 / JCM 8861 / NBRC 102185 / NCIMB 2190 / MS3</strain>
        <strain evidence="2">MS-3</strain>
    </source>
</reference>
<reference evidence="1" key="4">
    <citation type="submission" date="2016-09" db="EMBL/GenBank/DDBJ databases">
        <authorList>
            <person name="Pfeiffer F."/>
        </authorList>
    </citation>
    <scope>NUCLEOTIDE SEQUENCE</scope>
    <source>
        <strain evidence="1">ATCC 43099</strain>
    </source>
</reference>
<dbReference type="Pfam" id="PF18950">
    <property type="entry name" value="DUF5694"/>
    <property type="match status" value="1"/>
</dbReference>
<dbReference type="eggNOG" id="arCOG10603">
    <property type="taxonomic scope" value="Archaea"/>
</dbReference>
<dbReference type="RefSeq" id="WP_004267853.1">
    <property type="nucleotide sequence ID" value="NC_013922.1"/>
</dbReference>
<sequence length="280" mass="32337">MAETDTAPTGWPSPDSTDLQVMLLGTYHMDNPRLDELNLESDDVLTAQRQTELESFATDLARWNADRIAVERPYDRFEAVNSLYDEYRSGERRYDTEERIEPPHPFRDETDTECRSEVVQLGFRVADELAHEQVSPVDYPVRLGNDSLESLRDQGFEPDEKESALESDPEQQLEMMATQLQSSTIPEFHHWLNQEEQLGINDESLFDAYLRWGENDNFGGPRVLSTWYDRNIRIVHNVWRAIEPDDERVLLLVGNGHVPVLRHLFATAPLFCPVSPLPYC</sequence>
<gene>
    <name evidence="1" type="ordered locus">Nmag_3404</name>
    <name evidence="2" type="ORF">C500_13202</name>
</gene>
<reference evidence="3" key="1">
    <citation type="submission" date="2010-02" db="EMBL/GenBank/DDBJ databases">
        <title>Complete sequence of chromosome of Natrialba magadii ATCC 43099.</title>
        <authorList>
            <consortium name="US DOE Joint Genome Institute"/>
            <person name="Lucas S."/>
            <person name="Copeland A."/>
            <person name="Lapidus A."/>
            <person name="Cheng J.-F."/>
            <person name="Bruce D."/>
            <person name="Goodwin L."/>
            <person name="Pitluck S."/>
            <person name="Davenport K."/>
            <person name="Saunders E."/>
            <person name="Detter J.C."/>
            <person name="Han C."/>
            <person name="Tapia R."/>
            <person name="Land M."/>
            <person name="Hauser L."/>
            <person name="Kyrpides N."/>
            <person name="Mikhailova N."/>
            <person name="De Castro R.E."/>
            <person name="Maupin-Furlow J.A."/>
            <person name="Woyke T."/>
        </authorList>
    </citation>
    <scope>NUCLEOTIDE SEQUENCE [LARGE SCALE GENOMIC DNA]</scope>
    <source>
        <strain evidence="3">ATCC 43099 / DSM 3394 / CCM 3739 / CIP 104546 / IAM 13178 / JCM 8861 / NBRC 102185 / NCIMB 2190 / MS3</strain>
    </source>
</reference>
<proteinExistence type="predicted"/>
<dbReference type="InterPro" id="IPR043749">
    <property type="entry name" value="DUF5694"/>
</dbReference>
<evidence type="ECO:0008006" key="5">
    <source>
        <dbReference type="Google" id="ProtNLM"/>
    </source>
</evidence>
<dbReference type="EMBL" id="AOHS01000041">
    <property type="protein sequence ID" value="ELY28421.1"/>
    <property type="molecule type" value="Genomic_DNA"/>
</dbReference>
<dbReference type="Proteomes" id="UP000011543">
    <property type="component" value="Unassembled WGS sequence"/>
</dbReference>
<protein>
    <recommendedName>
        <fullName evidence="5">TraB family protein</fullName>
    </recommendedName>
</protein>
<name>D3ST87_NATMM</name>
<dbReference type="PaxDb" id="547559-Nmag_3404"/>
<dbReference type="HOGENOM" id="CLU_070500_1_0_2"/>
<evidence type="ECO:0000313" key="2">
    <source>
        <dbReference type="EMBL" id="ELY28421.1"/>
    </source>
</evidence>
<dbReference type="GeneID" id="8826270"/>
<evidence type="ECO:0000313" key="3">
    <source>
        <dbReference type="Proteomes" id="UP000001879"/>
    </source>
</evidence>
<dbReference type="EMBL" id="CP001932">
    <property type="protein sequence ID" value="ADD06954.1"/>
    <property type="molecule type" value="Genomic_DNA"/>
</dbReference>